<dbReference type="Gene3D" id="2.40.128.130">
    <property type="entry name" value="Autotransporter beta-domain"/>
    <property type="match status" value="1"/>
</dbReference>
<dbReference type="InterPro" id="IPR036709">
    <property type="entry name" value="Autotransporte_beta_dom_sf"/>
</dbReference>
<sequence length="217" mass="24023">MKQKFLLSLLFVCMFIVSSKAQINKNAIWLGGNIGFSQIKNNYEQQDENKTNSLSLRPAVGLAVKENLVAGVSLIYSKGKTDNYGYTGATLKENSYGGGLFVRQYIPVVSRLYFFGEAEAAYTVYRSKEIPKNNPVTETKGWFATLGLSPGISFGVNKRVQLESGLNNLFQLQYGKTKRKTDITGGDADIETFSAGINFEGQSPFYFGVRFLLNNKG</sequence>
<proteinExistence type="predicted"/>
<evidence type="ECO:0000256" key="1">
    <source>
        <dbReference type="SAM" id="SignalP"/>
    </source>
</evidence>
<accession>A0A4S8HQR0</accession>
<keyword evidence="1" id="KW-0732">Signal</keyword>
<feature type="signal peptide" evidence="1">
    <location>
        <begin position="1"/>
        <end position="21"/>
    </location>
</feature>
<dbReference type="InterPro" id="IPR011250">
    <property type="entry name" value="OMP/PagP_B-barrel"/>
</dbReference>
<keyword evidence="3" id="KW-1185">Reference proteome</keyword>
<dbReference type="Proteomes" id="UP000306918">
    <property type="component" value="Unassembled WGS sequence"/>
</dbReference>
<dbReference type="OrthoDB" id="673025at2"/>
<evidence type="ECO:0000313" key="3">
    <source>
        <dbReference type="Proteomes" id="UP000306918"/>
    </source>
</evidence>
<dbReference type="SUPFAM" id="SSF56925">
    <property type="entry name" value="OMPA-like"/>
    <property type="match status" value="1"/>
</dbReference>
<feature type="chain" id="PRO_5020799904" evidence="1">
    <location>
        <begin position="22"/>
        <end position="217"/>
    </location>
</feature>
<gene>
    <name evidence="2" type="ORF">FAM09_19880</name>
</gene>
<dbReference type="RefSeq" id="WP_136578884.1">
    <property type="nucleotide sequence ID" value="NZ_STFF01000005.1"/>
</dbReference>
<comment type="caution">
    <text evidence="2">The sequence shown here is derived from an EMBL/GenBank/DDBJ whole genome shotgun (WGS) entry which is preliminary data.</text>
</comment>
<dbReference type="AlphaFoldDB" id="A0A4S8HQR0"/>
<reference evidence="2 3" key="1">
    <citation type="submission" date="2019-04" db="EMBL/GenBank/DDBJ databases">
        <title>Niastella caeni sp. nov., isolated from activated sludge.</title>
        <authorList>
            <person name="Sheng M."/>
        </authorList>
    </citation>
    <scope>NUCLEOTIDE SEQUENCE [LARGE SCALE GENOMIC DNA]</scope>
    <source>
        <strain evidence="2 3">HX-2-15</strain>
    </source>
</reference>
<evidence type="ECO:0000313" key="2">
    <source>
        <dbReference type="EMBL" id="THU37211.1"/>
    </source>
</evidence>
<protein>
    <submittedName>
        <fullName evidence="2">Porin family protein</fullName>
    </submittedName>
</protein>
<organism evidence="2 3">
    <name type="scientific">Niastella caeni</name>
    <dbReference type="NCBI Taxonomy" id="2569763"/>
    <lineage>
        <taxon>Bacteria</taxon>
        <taxon>Pseudomonadati</taxon>
        <taxon>Bacteroidota</taxon>
        <taxon>Chitinophagia</taxon>
        <taxon>Chitinophagales</taxon>
        <taxon>Chitinophagaceae</taxon>
        <taxon>Niastella</taxon>
    </lineage>
</organism>
<dbReference type="EMBL" id="STFF01000005">
    <property type="protein sequence ID" value="THU37211.1"/>
    <property type="molecule type" value="Genomic_DNA"/>
</dbReference>
<name>A0A4S8HQR0_9BACT</name>